<evidence type="ECO:0000313" key="2">
    <source>
        <dbReference type="EMBL" id="KAJ5219705.1"/>
    </source>
</evidence>
<protein>
    <submittedName>
        <fullName evidence="2">Uncharacterized protein</fullName>
    </submittedName>
</protein>
<reference evidence="2" key="1">
    <citation type="submission" date="2022-11" db="EMBL/GenBank/DDBJ databases">
        <authorList>
            <person name="Petersen C."/>
        </authorList>
    </citation>
    <scope>NUCLEOTIDE SEQUENCE</scope>
    <source>
        <strain evidence="2">IBT 19713</strain>
    </source>
</reference>
<feature type="region of interest" description="Disordered" evidence="1">
    <location>
        <begin position="1"/>
        <end position="43"/>
    </location>
</feature>
<comment type="caution">
    <text evidence="2">The sequence shown here is derived from an EMBL/GenBank/DDBJ whole genome shotgun (WGS) entry which is preliminary data.</text>
</comment>
<dbReference type="AlphaFoldDB" id="A0A9W9NGR1"/>
<name>A0A9W9NGR1_9EURO</name>
<sequence>MNFQDDFESERSESTDEEWWAEDQNEDSNDEQEIEEHEYSTSDDPARTIKIRLFLRDEGFSDSKWMKTLVAECTCDGSVVANALARYIDRICIRSEFWERMEEESEGMCDIAFNIFNRFGFIQTNPLFIIEELCVTAFDLRRKGLGQKMATLLLERAKRLSSEDEAVDDILLDENPESNAVSERLWTLHAFVSPGILTSEIESQLKGKSAEERLIMKEQLQFGAINFWRSCGFRRIGASHCFAYSFNLQHQSHALTAASDYNPRRSRAEELETEELQLIYESDRHIRPQDLRMERLRDTLPLHHAALTLTDEELKAFFVNHADDGTDWDRLTNSESTLLHLTACELKPLSTQWLLKNVHYADSWRSARDIKGNTPLEALQEKLEEMRSQKRVFVRVLNISDRFEGHCDTAVSCLSLLQDQVGLGSSEAYLRYGCTCGGCVGGFISARMRDSLISQGEVNYDLSREFINDGHYWVKSNSDILVHLDRDVRRNLKTNKSLRKGFVNIFQIAVECLEARRVPTPENLEWFCNNRSEWPPHTRNFLQRAGVQGGCRAVLRYMFDAAKEEEEYEEAGNGEFYPSSNLPTCRNDYEFEFVARVCGYAESDSM</sequence>
<gene>
    <name evidence="2" type="ORF">N7468_008909</name>
</gene>
<dbReference type="GeneID" id="83205508"/>
<organism evidence="2 3">
    <name type="scientific">Penicillium chermesinum</name>
    <dbReference type="NCBI Taxonomy" id="63820"/>
    <lineage>
        <taxon>Eukaryota</taxon>
        <taxon>Fungi</taxon>
        <taxon>Dikarya</taxon>
        <taxon>Ascomycota</taxon>
        <taxon>Pezizomycotina</taxon>
        <taxon>Eurotiomycetes</taxon>
        <taxon>Eurotiomycetidae</taxon>
        <taxon>Eurotiales</taxon>
        <taxon>Aspergillaceae</taxon>
        <taxon>Penicillium</taxon>
    </lineage>
</organism>
<evidence type="ECO:0000256" key="1">
    <source>
        <dbReference type="SAM" id="MobiDB-lite"/>
    </source>
</evidence>
<dbReference type="OrthoDB" id="508139at2759"/>
<feature type="compositionally biased region" description="Acidic residues" evidence="1">
    <location>
        <begin position="15"/>
        <end position="36"/>
    </location>
</feature>
<keyword evidence="3" id="KW-1185">Reference proteome</keyword>
<dbReference type="EMBL" id="JAPQKS010000007">
    <property type="protein sequence ID" value="KAJ5219705.1"/>
    <property type="molecule type" value="Genomic_DNA"/>
</dbReference>
<dbReference type="Proteomes" id="UP001150941">
    <property type="component" value="Unassembled WGS sequence"/>
</dbReference>
<dbReference type="RefSeq" id="XP_058326535.1">
    <property type="nucleotide sequence ID" value="XM_058478205.1"/>
</dbReference>
<proteinExistence type="predicted"/>
<reference evidence="2" key="2">
    <citation type="journal article" date="2023" name="IMA Fungus">
        <title>Comparative genomic study of the Penicillium genus elucidates a diverse pangenome and 15 lateral gene transfer events.</title>
        <authorList>
            <person name="Petersen C."/>
            <person name="Sorensen T."/>
            <person name="Nielsen M.R."/>
            <person name="Sondergaard T.E."/>
            <person name="Sorensen J.L."/>
            <person name="Fitzpatrick D.A."/>
            <person name="Frisvad J.C."/>
            <person name="Nielsen K.L."/>
        </authorList>
    </citation>
    <scope>NUCLEOTIDE SEQUENCE</scope>
    <source>
        <strain evidence="2">IBT 19713</strain>
    </source>
</reference>
<accession>A0A9W9NGR1</accession>
<evidence type="ECO:0000313" key="3">
    <source>
        <dbReference type="Proteomes" id="UP001150941"/>
    </source>
</evidence>